<sequence>MKKKNTKSKNKDVGHIKGCQICGDDIAIVFSLGHQPVTQRYLTEETLHEPETLFPLNLSRCSNCGLLQLDYIVDPEVVFAKDYPYRTGLTKMLIRNFEELAETVHRLYVINNNDLVVDIGSNDGTLLKPFKAKGARVVGVEPTDAAKDANKAGIPTVQAYFDAKSSEKVVKKYGKARFLTATNAFAHINELPALMKAVKNLMDKDSVFISESQYLMDILAKNEFDTIYHEHLRFYSLKPLQKLFEIHGMSLVDAERISAAGGSIRAYAMNGKRPMSERLRKLIKEEEKAGIYDEQTYRKFAEKNITAKNEFLSLLLRLKSEGHKIVGLTSSARSNSLLGFCKIDDKILDYLAEKDGSPKIGLFAPGSHIRVVSESELLKDQPPYLAVLSWHIGDELVEKMKSIGYKGKFIIPLPLAKIIE</sequence>
<comment type="caution">
    <text evidence="3">The sequence shown here is derived from an EMBL/GenBank/DDBJ whole genome shotgun (WGS) entry which is preliminary data.</text>
</comment>
<dbReference type="Pfam" id="PF08484">
    <property type="entry name" value="Methyltransf_14"/>
    <property type="match status" value="1"/>
</dbReference>
<dbReference type="PANTHER" id="PTHR43861:SF5">
    <property type="entry name" value="BLL5978 PROTEIN"/>
    <property type="match status" value="1"/>
</dbReference>
<gene>
    <name evidence="3" type="ORF">A3C72_01840</name>
</gene>
<dbReference type="InterPro" id="IPR029063">
    <property type="entry name" value="SAM-dependent_MTases_sf"/>
</dbReference>
<dbReference type="Gene3D" id="3.40.50.150">
    <property type="entry name" value="Vaccinia Virus protein VP39"/>
    <property type="match status" value="1"/>
</dbReference>
<dbReference type="Gene3D" id="3.40.50.720">
    <property type="entry name" value="NAD(P)-binding Rossmann-like Domain"/>
    <property type="match status" value="1"/>
</dbReference>
<feature type="domain" description="Methyltransferase putative zinc binding" evidence="1">
    <location>
        <begin position="19"/>
        <end position="79"/>
    </location>
</feature>
<dbReference type="InterPro" id="IPR013630">
    <property type="entry name" value="Methyltransf_Zn-bd_dom_put"/>
</dbReference>
<evidence type="ECO:0000259" key="2">
    <source>
        <dbReference type="Pfam" id="PF08484"/>
    </source>
</evidence>
<dbReference type="Pfam" id="PF13489">
    <property type="entry name" value="Methyltransf_23"/>
    <property type="match status" value="1"/>
</dbReference>
<evidence type="ECO:0000313" key="3">
    <source>
        <dbReference type="EMBL" id="OHA24619.1"/>
    </source>
</evidence>
<dbReference type="PANTHER" id="PTHR43861">
    <property type="entry name" value="TRANS-ACONITATE 2-METHYLTRANSFERASE-RELATED"/>
    <property type="match status" value="1"/>
</dbReference>
<dbReference type="SUPFAM" id="SSF53335">
    <property type="entry name" value="S-adenosyl-L-methionine-dependent methyltransferases"/>
    <property type="match status" value="1"/>
</dbReference>
<dbReference type="STRING" id="1802306.A3C72_01840"/>
<dbReference type="AlphaFoldDB" id="A0A1G2MN30"/>
<dbReference type="Proteomes" id="UP000177130">
    <property type="component" value="Unassembled WGS sequence"/>
</dbReference>
<dbReference type="InterPro" id="IPR013691">
    <property type="entry name" value="MeTrfase_14"/>
</dbReference>
<dbReference type="Gene3D" id="6.20.50.110">
    <property type="entry name" value="Methyltransferase, zinc-binding domain"/>
    <property type="match status" value="1"/>
</dbReference>
<dbReference type="Gene3D" id="6.10.250.3100">
    <property type="match status" value="1"/>
</dbReference>
<evidence type="ECO:0008006" key="5">
    <source>
        <dbReference type="Google" id="ProtNLM"/>
    </source>
</evidence>
<evidence type="ECO:0000313" key="4">
    <source>
        <dbReference type="Proteomes" id="UP000177130"/>
    </source>
</evidence>
<organism evidence="3 4">
    <name type="scientific">Candidatus Taylorbacteria bacterium RIFCSPHIGHO2_02_FULL_43_32b</name>
    <dbReference type="NCBI Taxonomy" id="1802306"/>
    <lineage>
        <taxon>Bacteria</taxon>
        <taxon>Candidatus Tayloriibacteriota</taxon>
    </lineage>
</organism>
<proteinExistence type="predicted"/>
<dbReference type="InterPro" id="IPR038576">
    <property type="entry name" value="Methyltransf_Zn-bd_dom_put_sf"/>
</dbReference>
<reference evidence="3 4" key="1">
    <citation type="journal article" date="2016" name="Nat. Commun.">
        <title>Thousands of microbial genomes shed light on interconnected biogeochemical processes in an aquifer system.</title>
        <authorList>
            <person name="Anantharaman K."/>
            <person name="Brown C.T."/>
            <person name="Hug L.A."/>
            <person name="Sharon I."/>
            <person name="Castelle C.J."/>
            <person name="Probst A.J."/>
            <person name="Thomas B.C."/>
            <person name="Singh A."/>
            <person name="Wilkins M.J."/>
            <person name="Karaoz U."/>
            <person name="Brodie E.L."/>
            <person name="Williams K.H."/>
            <person name="Hubbard S.S."/>
            <person name="Banfield J.F."/>
        </authorList>
    </citation>
    <scope>NUCLEOTIDE SEQUENCE [LARGE SCALE GENOMIC DNA]</scope>
</reference>
<dbReference type="Pfam" id="PF08421">
    <property type="entry name" value="Methyltransf_13"/>
    <property type="match status" value="1"/>
</dbReference>
<evidence type="ECO:0000259" key="1">
    <source>
        <dbReference type="Pfam" id="PF08421"/>
    </source>
</evidence>
<protein>
    <recommendedName>
        <fullName evidence="5">Methyltransferase</fullName>
    </recommendedName>
</protein>
<name>A0A1G2MN30_9BACT</name>
<dbReference type="EMBL" id="MHRK01000008">
    <property type="protein sequence ID" value="OHA24619.1"/>
    <property type="molecule type" value="Genomic_DNA"/>
</dbReference>
<accession>A0A1G2MN30</accession>
<feature type="domain" description="C-methyltransferase" evidence="2">
    <location>
        <begin position="260"/>
        <end position="414"/>
    </location>
</feature>